<evidence type="ECO:0000313" key="1">
    <source>
        <dbReference type="EMBL" id="CAB1425639.1"/>
    </source>
</evidence>
<dbReference type="EMBL" id="CADEAL010000822">
    <property type="protein sequence ID" value="CAB1425639.1"/>
    <property type="molecule type" value="Genomic_DNA"/>
</dbReference>
<evidence type="ECO:0000313" key="2">
    <source>
        <dbReference type="Proteomes" id="UP001153269"/>
    </source>
</evidence>
<sequence>MWAKLVTGRSGGLRGMVHRAEGVISASRHLASSQGRQTGKSILPLRTVHYKGLPQRPCLSEVQSGAVVASEAGSAPTLPANLPPLSFSVMTSSQSPVFVPENVSEE</sequence>
<proteinExistence type="predicted"/>
<name>A0A9N7U8K3_PLEPL</name>
<accession>A0A9N7U8K3</accession>
<organism evidence="1 2">
    <name type="scientific">Pleuronectes platessa</name>
    <name type="common">European plaice</name>
    <dbReference type="NCBI Taxonomy" id="8262"/>
    <lineage>
        <taxon>Eukaryota</taxon>
        <taxon>Metazoa</taxon>
        <taxon>Chordata</taxon>
        <taxon>Craniata</taxon>
        <taxon>Vertebrata</taxon>
        <taxon>Euteleostomi</taxon>
        <taxon>Actinopterygii</taxon>
        <taxon>Neopterygii</taxon>
        <taxon>Teleostei</taxon>
        <taxon>Neoteleostei</taxon>
        <taxon>Acanthomorphata</taxon>
        <taxon>Carangaria</taxon>
        <taxon>Pleuronectiformes</taxon>
        <taxon>Pleuronectoidei</taxon>
        <taxon>Pleuronectidae</taxon>
        <taxon>Pleuronectes</taxon>
    </lineage>
</organism>
<gene>
    <name evidence="1" type="ORF">PLEPLA_LOCUS13571</name>
</gene>
<dbReference type="Proteomes" id="UP001153269">
    <property type="component" value="Unassembled WGS sequence"/>
</dbReference>
<reference evidence="1" key="1">
    <citation type="submission" date="2020-03" db="EMBL/GenBank/DDBJ databases">
        <authorList>
            <person name="Weist P."/>
        </authorList>
    </citation>
    <scope>NUCLEOTIDE SEQUENCE</scope>
</reference>
<protein>
    <submittedName>
        <fullName evidence="1">Uncharacterized protein</fullName>
    </submittedName>
</protein>
<dbReference type="AlphaFoldDB" id="A0A9N7U8K3"/>
<comment type="caution">
    <text evidence="1">The sequence shown here is derived from an EMBL/GenBank/DDBJ whole genome shotgun (WGS) entry which is preliminary data.</text>
</comment>
<keyword evidence="2" id="KW-1185">Reference proteome</keyword>